<accession>A0A8S5TLY5</accession>
<sequence length="115" mass="13862">MRLKIKTIDYGNEDVRYVVLKRNWLGLYTKLYYQISGYNVYDWTDNCMKEFSMPILYMTSDAFGSKHICLRYGLGYSCLDYFTDKEVVKYFVKLADKYGRKKPKITYEEYTEHDT</sequence>
<protein>
    <submittedName>
        <fullName evidence="1">Uncharacterized protein</fullName>
    </submittedName>
</protein>
<name>A0A8S5TLY5_9CAUD</name>
<reference evidence="1" key="1">
    <citation type="journal article" date="2021" name="Proc. Natl. Acad. Sci. U.S.A.">
        <title>A Catalog of Tens of Thousands of Viruses from Human Metagenomes Reveals Hidden Associations with Chronic Diseases.</title>
        <authorList>
            <person name="Tisza M.J."/>
            <person name="Buck C.B."/>
        </authorList>
    </citation>
    <scope>NUCLEOTIDE SEQUENCE</scope>
    <source>
        <strain evidence="1">Ctz6O13</strain>
    </source>
</reference>
<dbReference type="EMBL" id="BK032843">
    <property type="protein sequence ID" value="DAF63794.1"/>
    <property type="molecule type" value="Genomic_DNA"/>
</dbReference>
<proteinExistence type="predicted"/>
<evidence type="ECO:0000313" key="1">
    <source>
        <dbReference type="EMBL" id="DAF63794.1"/>
    </source>
</evidence>
<organism evidence="1">
    <name type="scientific">Podoviridae sp. ctz6O13</name>
    <dbReference type="NCBI Taxonomy" id="2827757"/>
    <lineage>
        <taxon>Viruses</taxon>
        <taxon>Duplodnaviria</taxon>
        <taxon>Heunggongvirae</taxon>
        <taxon>Uroviricota</taxon>
        <taxon>Caudoviricetes</taxon>
    </lineage>
</organism>